<evidence type="ECO:0000313" key="1">
    <source>
        <dbReference type="EMBL" id="GGY10877.1"/>
    </source>
</evidence>
<dbReference type="SUPFAM" id="SSF101327">
    <property type="entry name" value="YgfB-like"/>
    <property type="match status" value="1"/>
</dbReference>
<reference evidence="1" key="1">
    <citation type="journal article" date="2014" name="Int. J. Syst. Evol. Microbiol.">
        <title>Complete genome sequence of Corynebacterium casei LMG S-19264T (=DSM 44701T), isolated from a smear-ripened cheese.</title>
        <authorList>
            <consortium name="US DOE Joint Genome Institute (JGI-PGF)"/>
            <person name="Walter F."/>
            <person name="Albersmeier A."/>
            <person name="Kalinowski J."/>
            <person name="Ruckert C."/>
        </authorList>
    </citation>
    <scope>NUCLEOTIDE SEQUENCE</scope>
    <source>
        <strain evidence="1">KCTC 32182</strain>
    </source>
</reference>
<dbReference type="InterPro" id="IPR036255">
    <property type="entry name" value="YgfB-like_sf"/>
</dbReference>
<gene>
    <name evidence="1" type="ORF">GCM10011289_12110</name>
</gene>
<dbReference type="Gene3D" id="1.20.120.740">
    <property type="entry name" value="YgfB uncharacterised protein family UPF0149, PF03695"/>
    <property type="match status" value="1"/>
</dbReference>
<organism evidence="1 2">
    <name type="scientific">Paludibacterium paludis</name>
    <dbReference type="NCBI Taxonomy" id="1225769"/>
    <lineage>
        <taxon>Bacteria</taxon>
        <taxon>Pseudomonadati</taxon>
        <taxon>Pseudomonadota</taxon>
        <taxon>Betaproteobacteria</taxon>
        <taxon>Neisseriales</taxon>
        <taxon>Chromobacteriaceae</taxon>
        <taxon>Paludibacterium</taxon>
    </lineage>
</organism>
<reference evidence="1" key="2">
    <citation type="submission" date="2020-09" db="EMBL/GenBank/DDBJ databases">
        <authorList>
            <person name="Sun Q."/>
            <person name="Kim S."/>
        </authorList>
    </citation>
    <scope>NUCLEOTIDE SEQUENCE</scope>
    <source>
        <strain evidence="1">KCTC 32182</strain>
    </source>
</reference>
<sequence>MSHTPLSDKDYQTLSDTLARFQAQGAMNLERLDGFFTALLAGPEPLKPQDCLPAILGEAFDDEDAFPSVKSLERFVSLLMGHWLDIAHTLKSAEPVLPWLDDGDHAGNEWAQGFMEGMALFNDDWGLLFDDTDHADALAPIMALAFEHHPDPEMRPFIGDDPARREEWLAALSDSIGRIHSFFESLRQSLDDGE</sequence>
<dbReference type="EMBL" id="BMYX01000005">
    <property type="protein sequence ID" value="GGY10877.1"/>
    <property type="molecule type" value="Genomic_DNA"/>
</dbReference>
<dbReference type="NCBIfam" id="TIGR02292">
    <property type="entry name" value="ygfB_yecA"/>
    <property type="match status" value="1"/>
</dbReference>
<dbReference type="Proteomes" id="UP000645257">
    <property type="component" value="Unassembled WGS sequence"/>
</dbReference>
<dbReference type="InterPro" id="IPR011978">
    <property type="entry name" value="YgfB-like"/>
</dbReference>
<evidence type="ECO:0008006" key="3">
    <source>
        <dbReference type="Google" id="ProtNLM"/>
    </source>
</evidence>
<comment type="caution">
    <text evidence="1">The sequence shown here is derived from an EMBL/GenBank/DDBJ whole genome shotgun (WGS) entry which is preliminary data.</text>
</comment>
<dbReference type="Pfam" id="PF03695">
    <property type="entry name" value="UPF0149"/>
    <property type="match status" value="1"/>
</dbReference>
<dbReference type="RefSeq" id="WP_189532290.1">
    <property type="nucleotide sequence ID" value="NZ_BMYX01000005.1"/>
</dbReference>
<name>A0A918P006_9NEIS</name>
<evidence type="ECO:0000313" key="2">
    <source>
        <dbReference type="Proteomes" id="UP000645257"/>
    </source>
</evidence>
<protein>
    <recommendedName>
        <fullName evidence="3">YecA family protein</fullName>
    </recommendedName>
</protein>
<dbReference type="AlphaFoldDB" id="A0A918P006"/>
<accession>A0A918P006</accession>
<keyword evidence="2" id="KW-1185">Reference proteome</keyword>
<proteinExistence type="predicted"/>